<evidence type="ECO:0000313" key="3">
    <source>
        <dbReference type="Proteomes" id="UP001183615"/>
    </source>
</evidence>
<organism evidence="2 3">
    <name type="scientific">Streptomyces johnsoniae</name>
    <dbReference type="NCBI Taxonomy" id="3075532"/>
    <lineage>
        <taxon>Bacteria</taxon>
        <taxon>Bacillati</taxon>
        <taxon>Actinomycetota</taxon>
        <taxon>Actinomycetes</taxon>
        <taxon>Kitasatosporales</taxon>
        <taxon>Streptomycetaceae</taxon>
        <taxon>Streptomyces</taxon>
    </lineage>
</organism>
<sequence>MPRDSHRFRPAHLAVAVLTLLVSCLFGAPAAPAAPAASAASAAELPGGKARFAVAVGGLNAGSTTNWVRLGQYEFAADGTVSEDHWHWTQRRRETRSSTGVQAAGCPTRSCTVRTAYGYQSSAAPQSLTGTYTLDAGLLRITWAGGQGWEEWNVTEASDGSLATLAFVRSGFGATHGFGHGSNAAWNARASAATVAAADHASFDHDYFLWKVSAENDQPHIDAGAGSPFWMRDWSVCGSGRCLAGRSPSDTDYYVTSANTSTSHRRDTLWHWRTALADGRGEHCYTGNSHVKPMIQIIDDDGTFRGWVGVEASLNQSAPDQGRYADDIGIFRITDA</sequence>
<comment type="caution">
    <text evidence="2">The sequence shown here is derived from an EMBL/GenBank/DDBJ whole genome shotgun (WGS) entry which is preliminary data.</text>
</comment>
<dbReference type="EMBL" id="JAVREV010000034">
    <property type="protein sequence ID" value="MDT0447360.1"/>
    <property type="molecule type" value="Genomic_DNA"/>
</dbReference>
<dbReference type="PROSITE" id="PS51257">
    <property type="entry name" value="PROKAR_LIPOPROTEIN"/>
    <property type="match status" value="1"/>
</dbReference>
<dbReference type="Proteomes" id="UP001183615">
    <property type="component" value="Unassembled WGS sequence"/>
</dbReference>
<evidence type="ECO:0000256" key="1">
    <source>
        <dbReference type="SAM" id="SignalP"/>
    </source>
</evidence>
<keyword evidence="3" id="KW-1185">Reference proteome</keyword>
<proteinExistence type="predicted"/>
<feature type="chain" id="PRO_5047179489" evidence="1">
    <location>
        <begin position="34"/>
        <end position="336"/>
    </location>
</feature>
<accession>A0ABU2SHX8</accession>
<evidence type="ECO:0000313" key="2">
    <source>
        <dbReference type="EMBL" id="MDT0447360.1"/>
    </source>
</evidence>
<protein>
    <submittedName>
        <fullName evidence="2">Uncharacterized protein</fullName>
    </submittedName>
</protein>
<gene>
    <name evidence="2" type="ORF">RM779_32905</name>
</gene>
<name>A0ABU2SHX8_9ACTN</name>
<keyword evidence="1" id="KW-0732">Signal</keyword>
<dbReference type="RefSeq" id="WP_311621473.1">
    <property type="nucleotide sequence ID" value="NZ_JAVREV010000034.1"/>
</dbReference>
<feature type="signal peptide" evidence="1">
    <location>
        <begin position="1"/>
        <end position="33"/>
    </location>
</feature>
<reference evidence="3" key="1">
    <citation type="submission" date="2023-07" db="EMBL/GenBank/DDBJ databases">
        <title>30 novel species of actinomycetes from the DSMZ collection.</title>
        <authorList>
            <person name="Nouioui I."/>
        </authorList>
    </citation>
    <scope>NUCLEOTIDE SEQUENCE [LARGE SCALE GENOMIC DNA]</scope>
    <source>
        <strain evidence="3">DSM 41886</strain>
    </source>
</reference>